<evidence type="ECO:0000256" key="2">
    <source>
        <dbReference type="ARBA" id="ARBA00009142"/>
    </source>
</evidence>
<dbReference type="InterPro" id="IPR002781">
    <property type="entry name" value="TM_pro_TauE-like"/>
</dbReference>
<dbReference type="GO" id="GO:0005886">
    <property type="term" value="C:plasma membrane"/>
    <property type="evidence" value="ECO:0007669"/>
    <property type="project" value="UniProtKB-SubCell"/>
</dbReference>
<dbReference type="AlphaFoldDB" id="A0A1I2PRJ2"/>
<keyword evidence="10" id="KW-1185">Reference proteome</keyword>
<dbReference type="InterPro" id="IPR052017">
    <property type="entry name" value="TSUP"/>
</dbReference>
<gene>
    <name evidence="9" type="ORF">SAMN04487885_13127</name>
</gene>
<proteinExistence type="inferred from homology"/>
<feature type="transmembrane region" description="Helical" evidence="8">
    <location>
        <begin position="186"/>
        <end position="205"/>
    </location>
</feature>
<protein>
    <recommendedName>
        <fullName evidence="8">Probable membrane transporter protein</fullName>
    </recommendedName>
</protein>
<keyword evidence="7 8" id="KW-0472">Membrane</keyword>
<feature type="transmembrane region" description="Helical" evidence="8">
    <location>
        <begin position="162"/>
        <end position="180"/>
    </location>
</feature>
<reference evidence="9 10" key="1">
    <citation type="submission" date="2016-10" db="EMBL/GenBank/DDBJ databases">
        <authorList>
            <person name="de Groot N.N."/>
        </authorList>
    </citation>
    <scope>NUCLEOTIDE SEQUENCE [LARGE SCALE GENOMIC DNA]</scope>
    <source>
        <strain evidence="9 10">NLAE-zl-G419</strain>
    </source>
</reference>
<keyword evidence="5 8" id="KW-0812">Transmembrane</keyword>
<feature type="transmembrane region" description="Helical" evidence="8">
    <location>
        <begin position="6"/>
        <end position="28"/>
    </location>
</feature>
<keyword evidence="4 8" id="KW-1003">Cell membrane</keyword>
<dbReference type="STRING" id="1529.SAMN04487885_13127"/>
<keyword evidence="6 8" id="KW-1133">Transmembrane helix</keyword>
<dbReference type="RefSeq" id="WP_074846506.1">
    <property type="nucleotide sequence ID" value="NZ_FOOE01000031.1"/>
</dbReference>
<dbReference type="OrthoDB" id="7843147at2"/>
<feature type="transmembrane region" description="Helical" evidence="8">
    <location>
        <begin position="124"/>
        <end position="150"/>
    </location>
</feature>
<dbReference type="Pfam" id="PF01925">
    <property type="entry name" value="TauE"/>
    <property type="match status" value="1"/>
</dbReference>
<accession>A0A1I2PRJ2</accession>
<evidence type="ECO:0000256" key="5">
    <source>
        <dbReference type="ARBA" id="ARBA00022692"/>
    </source>
</evidence>
<evidence type="ECO:0000313" key="10">
    <source>
        <dbReference type="Proteomes" id="UP000182135"/>
    </source>
</evidence>
<keyword evidence="3" id="KW-0813">Transport</keyword>
<evidence type="ECO:0000256" key="1">
    <source>
        <dbReference type="ARBA" id="ARBA00004651"/>
    </source>
</evidence>
<dbReference type="PANTHER" id="PTHR30269:SF37">
    <property type="entry name" value="MEMBRANE TRANSPORTER PROTEIN"/>
    <property type="match status" value="1"/>
</dbReference>
<dbReference type="eggNOG" id="COG0730">
    <property type="taxonomic scope" value="Bacteria"/>
</dbReference>
<comment type="similarity">
    <text evidence="2 8">Belongs to the 4-toluene sulfonate uptake permease (TSUP) (TC 2.A.102) family.</text>
</comment>
<name>A0A1I2PRJ2_9CLOT</name>
<evidence type="ECO:0000256" key="8">
    <source>
        <dbReference type="RuleBase" id="RU363041"/>
    </source>
</evidence>
<evidence type="ECO:0000313" key="9">
    <source>
        <dbReference type="EMBL" id="SFG18003.1"/>
    </source>
</evidence>
<feature type="transmembrane region" description="Helical" evidence="8">
    <location>
        <begin position="94"/>
        <end position="112"/>
    </location>
</feature>
<evidence type="ECO:0000256" key="3">
    <source>
        <dbReference type="ARBA" id="ARBA00022448"/>
    </source>
</evidence>
<evidence type="ECO:0000256" key="6">
    <source>
        <dbReference type="ARBA" id="ARBA00022989"/>
    </source>
</evidence>
<sequence length="235" mass="25760">MNYILFFLVVLITNIIQGITGFAGTVLAMPFSILLLGIDVAKPVLNIVTIVACGIIVIKSYKHIVWNEFFKMSIIMLIGVFIGEYLYSIFSVDILLTIYAVFVIIIALKGLFVTKEFNLCEAALITIVLAAGIIHGMFISGGPLLIIYAVKKIKNKEQFRATLSPVWIVLNVYILIKQIIGGVINATIMETVVVAIPALLIGVIIGNRLAEKMSQKAFLKLSYILLLISGVSLII</sequence>
<evidence type="ECO:0000256" key="7">
    <source>
        <dbReference type="ARBA" id="ARBA00023136"/>
    </source>
</evidence>
<dbReference type="Proteomes" id="UP000182135">
    <property type="component" value="Unassembled WGS sequence"/>
</dbReference>
<dbReference type="PANTHER" id="PTHR30269">
    <property type="entry name" value="TRANSMEMBRANE PROTEIN YFCA"/>
    <property type="match status" value="1"/>
</dbReference>
<dbReference type="EMBL" id="FOOE01000031">
    <property type="protein sequence ID" value="SFG18003.1"/>
    <property type="molecule type" value="Genomic_DNA"/>
</dbReference>
<feature type="transmembrane region" description="Helical" evidence="8">
    <location>
        <begin position="217"/>
        <end position="234"/>
    </location>
</feature>
<organism evidence="9 10">
    <name type="scientific">Clostridium cadaveris</name>
    <dbReference type="NCBI Taxonomy" id="1529"/>
    <lineage>
        <taxon>Bacteria</taxon>
        <taxon>Bacillati</taxon>
        <taxon>Bacillota</taxon>
        <taxon>Clostridia</taxon>
        <taxon>Eubacteriales</taxon>
        <taxon>Clostridiaceae</taxon>
        <taxon>Clostridium</taxon>
    </lineage>
</organism>
<feature type="transmembrane region" description="Helical" evidence="8">
    <location>
        <begin position="40"/>
        <end position="58"/>
    </location>
</feature>
<comment type="subcellular location">
    <subcellularLocation>
        <location evidence="1 8">Cell membrane</location>
        <topology evidence="1 8">Multi-pass membrane protein</topology>
    </subcellularLocation>
</comment>
<evidence type="ECO:0000256" key="4">
    <source>
        <dbReference type="ARBA" id="ARBA00022475"/>
    </source>
</evidence>